<feature type="region of interest" description="Disordered" evidence="13">
    <location>
        <begin position="546"/>
        <end position="578"/>
    </location>
</feature>
<evidence type="ECO:0000256" key="10">
    <source>
        <dbReference type="ARBA" id="ARBA00023033"/>
    </source>
</evidence>
<dbReference type="Pfam" id="PF00640">
    <property type="entry name" value="PID"/>
    <property type="match status" value="1"/>
</dbReference>
<feature type="domain" description="SH3" evidence="15">
    <location>
        <begin position="653"/>
        <end position="714"/>
    </location>
</feature>
<evidence type="ECO:0000256" key="9">
    <source>
        <dbReference type="ARBA" id="ARBA00023004"/>
    </source>
</evidence>
<evidence type="ECO:0000259" key="15">
    <source>
        <dbReference type="PROSITE" id="PS50002"/>
    </source>
</evidence>
<proteinExistence type="inferred from homology"/>
<feature type="region of interest" description="Disordered" evidence="13">
    <location>
        <begin position="595"/>
        <end position="646"/>
    </location>
</feature>
<dbReference type="SMART" id="SM00326">
    <property type="entry name" value="SH3"/>
    <property type="match status" value="1"/>
</dbReference>
<dbReference type="Pfam" id="PF00351">
    <property type="entry name" value="Biopterin_H"/>
    <property type="match status" value="1"/>
</dbReference>
<dbReference type="InterPro" id="IPR011993">
    <property type="entry name" value="PH-like_dom_sf"/>
</dbReference>
<accession>A0AAW0TXX2</accession>
<feature type="binding site" evidence="11">
    <location>
        <position position="120"/>
    </location>
    <ligand>
        <name>Fe cation</name>
        <dbReference type="ChEBI" id="CHEBI:24875"/>
    </ligand>
</feature>
<feature type="compositionally biased region" description="Low complexity" evidence="13">
    <location>
        <begin position="634"/>
        <end position="646"/>
    </location>
</feature>
<reference evidence="17 18" key="1">
    <citation type="submission" date="2023-03" db="EMBL/GenBank/DDBJ databases">
        <title>High-quality genome of Scylla paramamosain provides insights in environmental adaptation.</title>
        <authorList>
            <person name="Zhang L."/>
        </authorList>
    </citation>
    <scope>NUCLEOTIDE SEQUENCE [LARGE SCALE GENOMIC DNA]</scope>
    <source>
        <strain evidence="17">LZ_2023a</strain>
        <tissue evidence="17">Muscle</tissue>
    </source>
</reference>
<dbReference type="Pfam" id="PF14604">
    <property type="entry name" value="SH3_9"/>
    <property type="match status" value="1"/>
</dbReference>
<keyword evidence="18" id="KW-1185">Reference proteome</keyword>
<dbReference type="PROSITE" id="PS00367">
    <property type="entry name" value="BH4_AAA_HYDROXYL_1"/>
    <property type="match status" value="1"/>
</dbReference>
<keyword evidence="10" id="KW-0503">Monooxygenase</keyword>
<evidence type="ECO:0000313" key="18">
    <source>
        <dbReference type="Proteomes" id="UP001487740"/>
    </source>
</evidence>
<dbReference type="InterPro" id="IPR001452">
    <property type="entry name" value="SH3_domain"/>
</dbReference>
<sequence length="869" mass="96596">MKYKYGQEIPRVEYTKEEISTWGTIFRELFRMYPKYACREYNSNWPDLVKYCGYREDNIPQLADIDKYLRRTTGFMLRPVAGYLSPRDFLAGLAFRVFHCTQYIRHSSDPFYTPEPDCCHELLGHMPMLACPSFAQFSQEIGLASLGTNDEDLMKIATLYFFTVEFGMCKEKGNLKVYGAGLLSSIGELSHAVSPAAKTEPFDPDTVSKVPCLVTTFQEQYFYTDTFEEAKEKLRSYVSKIQRPFGVRYNPYTHSVEILSNVEKIAALVSELRGDLCIVRNALEKIHDTDDNVDIENITSILTSALKTNDSKVVEALGNPERVYTFSKMADREFEEFRQYFEQLPQHIKAPSNCYTLAHDITLESPSPEDAPDPPDPPSKGPGGIGGGPGGIREPPEGKCCSDEDHCCPQLVGEQTQGTRTIPSTRVSPRGRPSPCPAPRRPHPHSSAPLAPSGPSSMDSVGSGDLGDVSTGEFFSGELDELEGGRGSPTGIDGELEGEEDPHGAPQWDPRPGERKRRRLPEIPKNKKSFSTATILALRTPNLAEELQEAESGVASRSSTPDVAAPPTPQHHAHASSDAANPILVLKCHAFVRDDSSSPDSELRLPATDIDSGHSTQHSPDGPKSMSPLATVNGSLSPGSPSSGGVPFSQLSLLEATHRGLYRFIPRHHDEVHIEIGDPVYVQREADDLWCEGVNLRTGRQGIFPAAHVTDVDYSDFDPTVPKVKKERYLLSYLGSIETLCHKGNQVLCQAVRKIAGGEESAQHPHPCILEVSDQGIRMVDKRKPAPNQAPCHDYFYHLKHVSFCAFHPKDHRYFGFITKHPTSQRFACHIFKSSDSTRPVAEAVGRAFQRFYQKFIETAYPIEDIYLE</sequence>
<dbReference type="Gene3D" id="2.30.30.40">
    <property type="entry name" value="SH3 Domains"/>
    <property type="match status" value="1"/>
</dbReference>
<protein>
    <submittedName>
        <fullName evidence="17">Uncharacterized protein</fullName>
    </submittedName>
</protein>
<feature type="domain" description="Biopterin-dependent aromatic amino acid hydroxylase family profile" evidence="16">
    <location>
        <begin position="1"/>
        <end position="287"/>
    </location>
</feature>
<feature type="compositionally biased region" description="Gly residues" evidence="13">
    <location>
        <begin position="381"/>
        <end position="391"/>
    </location>
</feature>
<organism evidence="17 18">
    <name type="scientific">Scylla paramamosain</name>
    <name type="common">Mud crab</name>
    <dbReference type="NCBI Taxonomy" id="85552"/>
    <lineage>
        <taxon>Eukaryota</taxon>
        <taxon>Metazoa</taxon>
        <taxon>Ecdysozoa</taxon>
        <taxon>Arthropoda</taxon>
        <taxon>Crustacea</taxon>
        <taxon>Multicrustacea</taxon>
        <taxon>Malacostraca</taxon>
        <taxon>Eumalacostraca</taxon>
        <taxon>Eucarida</taxon>
        <taxon>Decapoda</taxon>
        <taxon>Pleocyemata</taxon>
        <taxon>Brachyura</taxon>
        <taxon>Eubrachyura</taxon>
        <taxon>Portunoidea</taxon>
        <taxon>Portunidae</taxon>
        <taxon>Portuninae</taxon>
        <taxon>Scylla</taxon>
    </lineage>
</organism>
<dbReference type="InterPro" id="IPR036951">
    <property type="entry name" value="ArAA_hydroxylase_sf"/>
</dbReference>
<dbReference type="GO" id="GO:0009072">
    <property type="term" value="P:aromatic amino acid metabolic process"/>
    <property type="evidence" value="ECO:0007669"/>
    <property type="project" value="InterPro"/>
</dbReference>
<dbReference type="PROSITE" id="PS50002">
    <property type="entry name" value="SH3"/>
    <property type="match status" value="1"/>
</dbReference>
<feature type="compositionally biased region" description="Polar residues" evidence="13">
    <location>
        <begin position="413"/>
        <end position="427"/>
    </location>
</feature>
<feature type="binding site" evidence="11">
    <location>
        <position position="125"/>
    </location>
    <ligand>
        <name>Fe cation</name>
        <dbReference type="ChEBI" id="CHEBI:24875"/>
    </ligand>
</feature>
<dbReference type="SUPFAM" id="SSF50044">
    <property type="entry name" value="SH3-domain"/>
    <property type="match status" value="1"/>
</dbReference>
<dbReference type="PROSITE" id="PS51410">
    <property type="entry name" value="BH4_AAA_HYDROXYL_2"/>
    <property type="match status" value="1"/>
</dbReference>
<dbReference type="InterPro" id="IPR019774">
    <property type="entry name" value="Aromatic-AA_hydroxylase_C"/>
</dbReference>
<dbReference type="CDD" id="cd11801">
    <property type="entry name" value="SH3_JIP1_like"/>
    <property type="match status" value="1"/>
</dbReference>
<evidence type="ECO:0000256" key="1">
    <source>
        <dbReference type="ARBA" id="ARBA00001954"/>
    </source>
</evidence>
<dbReference type="Gene3D" id="2.30.29.30">
    <property type="entry name" value="Pleckstrin-homology domain (PH domain)/Phosphotyrosine-binding domain (PTB)"/>
    <property type="match status" value="1"/>
</dbReference>
<evidence type="ECO:0000256" key="5">
    <source>
        <dbReference type="ARBA" id="ARBA00022443"/>
    </source>
</evidence>
<dbReference type="FunFam" id="2.30.30.40:FF:000032">
    <property type="entry name" value="Putative C-Jun-amino-terminal kinase-interacting protein 2"/>
    <property type="match status" value="1"/>
</dbReference>
<comment type="cofactor">
    <cofactor evidence="1 11">
        <name>Fe(2+)</name>
        <dbReference type="ChEBI" id="CHEBI:29033"/>
    </cofactor>
</comment>
<dbReference type="PROSITE" id="PS01179">
    <property type="entry name" value="PID"/>
    <property type="match status" value="1"/>
</dbReference>
<evidence type="ECO:0000256" key="8">
    <source>
        <dbReference type="ARBA" id="ARBA00023002"/>
    </source>
</evidence>
<dbReference type="SUPFAM" id="SSF50729">
    <property type="entry name" value="PH domain-like"/>
    <property type="match status" value="1"/>
</dbReference>
<dbReference type="AlphaFoldDB" id="A0AAW0TXX2"/>
<evidence type="ECO:0000256" key="3">
    <source>
        <dbReference type="ARBA" id="ARBA00009712"/>
    </source>
</evidence>
<feature type="domain" description="PID" evidence="14">
    <location>
        <begin position="797"/>
        <end position="862"/>
    </location>
</feature>
<feature type="compositionally biased region" description="Basic and acidic residues" evidence="13">
    <location>
        <begin position="394"/>
        <end position="407"/>
    </location>
</feature>
<dbReference type="PRINTS" id="PR00372">
    <property type="entry name" value="FYWHYDRXLASE"/>
</dbReference>
<dbReference type="InterPro" id="IPR036028">
    <property type="entry name" value="SH3-like_dom_sf"/>
</dbReference>
<evidence type="ECO:0000256" key="7">
    <source>
        <dbReference type="ARBA" id="ARBA00022723"/>
    </source>
</evidence>
<evidence type="ECO:0000256" key="2">
    <source>
        <dbReference type="ARBA" id="ARBA00004496"/>
    </source>
</evidence>
<dbReference type="GO" id="GO:0005506">
    <property type="term" value="F:iron ion binding"/>
    <property type="evidence" value="ECO:0007669"/>
    <property type="project" value="InterPro"/>
</dbReference>
<dbReference type="PANTHER" id="PTHR11473">
    <property type="entry name" value="AROMATIC AMINO ACID HYDROXYLASE"/>
    <property type="match status" value="1"/>
</dbReference>
<dbReference type="SUPFAM" id="SSF56534">
    <property type="entry name" value="Aromatic aminoacid monoxygenases, catalytic and oligomerization domains"/>
    <property type="match status" value="1"/>
</dbReference>
<feature type="region of interest" description="Disordered" evidence="13">
    <location>
        <begin position="363"/>
        <end position="533"/>
    </location>
</feature>
<dbReference type="FunFam" id="2.30.29.30:FF:000306">
    <property type="entry name" value="Uncharacterized protein, isoform A"/>
    <property type="match status" value="1"/>
</dbReference>
<dbReference type="InterPro" id="IPR018301">
    <property type="entry name" value="ArAA_hydroxylase_Fe/CU_BS"/>
</dbReference>
<evidence type="ECO:0000256" key="6">
    <source>
        <dbReference type="ARBA" id="ARBA00022490"/>
    </source>
</evidence>
<comment type="similarity">
    <text evidence="4">Belongs to the JIP scaffold family.</text>
</comment>
<dbReference type="PANTHER" id="PTHR11473:SF16">
    <property type="entry name" value="TRYPTOPHAN 5-HYDROXYLASE 2"/>
    <property type="match status" value="1"/>
</dbReference>
<evidence type="ECO:0000259" key="14">
    <source>
        <dbReference type="PROSITE" id="PS01179"/>
    </source>
</evidence>
<dbReference type="InterPro" id="IPR001273">
    <property type="entry name" value="ArAA_hydroxylase"/>
</dbReference>
<dbReference type="EMBL" id="JARAKH010000022">
    <property type="protein sequence ID" value="KAK8392607.1"/>
    <property type="molecule type" value="Genomic_DNA"/>
</dbReference>
<dbReference type="GO" id="GO:0043005">
    <property type="term" value="C:neuron projection"/>
    <property type="evidence" value="ECO:0007669"/>
    <property type="project" value="TreeGrafter"/>
</dbReference>
<comment type="caution">
    <text evidence="17">The sequence shown here is derived from an EMBL/GenBank/DDBJ whole genome shotgun (WGS) entry which is preliminary data.</text>
</comment>
<dbReference type="GO" id="GO:0004510">
    <property type="term" value="F:tryptophan 5-monooxygenase activity"/>
    <property type="evidence" value="ECO:0007669"/>
    <property type="project" value="TreeGrafter"/>
</dbReference>
<evidence type="ECO:0000259" key="16">
    <source>
        <dbReference type="PROSITE" id="PS51410"/>
    </source>
</evidence>
<keyword evidence="7 11" id="KW-0479">Metal-binding</keyword>
<dbReference type="Proteomes" id="UP001487740">
    <property type="component" value="Unassembled WGS sequence"/>
</dbReference>
<feature type="compositionally biased region" description="Low complexity" evidence="13">
    <location>
        <begin position="445"/>
        <end position="457"/>
    </location>
</feature>
<name>A0AAW0TXX2_SCYPA</name>
<evidence type="ECO:0000256" key="4">
    <source>
        <dbReference type="ARBA" id="ARBA00009866"/>
    </source>
</evidence>
<comment type="similarity">
    <text evidence="3">Belongs to the biopterin-dependent aromatic amino acid hydroxylase family.</text>
</comment>
<keyword evidence="9 11" id="KW-0408">Iron</keyword>
<evidence type="ECO:0000256" key="13">
    <source>
        <dbReference type="SAM" id="MobiDB-lite"/>
    </source>
</evidence>
<dbReference type="SMART" id="SM00462">
    <property type="entry name" value="PTB"/>
    <property type="match status" value="1"/>
</dbReference>
<evidence type="ECO:0000256" key="11">
    <source>
        <dbReference type="PIRSR" id="PIRSR601273-2"/>
    </source>
</evidence>
<evidence type="ECO:0000313" key="17">
    <source>
        <dbReference type="EMBL" id="KAK8392607.1"/>
    </source>
</evidence>
<evidence type="ECO:0000256" key="12">
    <source>
        <dbReference type="PROSITE-ProRule" id="PRU00192"/>
    </source>
</evidence>
<keyword evidence="6" id="KW-0963">Cytoplasm</keyword>
<feature type="binding site" evidence="11">
    <location>
        <position position="165"/>
    </location>
    <ligand>
        <name>Fe cation</name>
        <dbReference type="ChEBI" id="CHEBI:24875"/>
    </ligand>
</feature>
<dbReference type="Gene3D" id="1.10.800.10">
    <property type="entry name" value="Aromatic amino acid hydroxylase"/>
    <property type="match status" value="1"/>
</dbReference>
<dbReference type="InterPro" id="IPR036329">
    <property type="entry name" value="Aro-AA_hydroxylase_C_sf"/>
</dbReference>
<keyword evidence="8" id="KW-0560">Oxidoreductase</keyword>
<dbReference type="CDD" id="cd01212">
    <property type="entry name" value="PTB_JIP"/>
    <property type="match status" value="1"/>
</dbReference>
<keyword evidence="5 12" id="KW-0728">SH3 domain</keyword>
<gene>
    <name evidence="17" type="ORF">O3P69_014787</name>
</gene>
<dbReference type="InterPro" id="IPR006020">
    <property type="entry name" value="PTB/PI_dom"/>
</dbReference>
<dbReference type="GO" id="GO:0005737">
    <property type="term" value="C:cytoplasm"/>
    <property type="evidence" value="ECO:0007669"/>
    <property type="project" value="UniProtKB-SubCell"/>
</dbReference>
<comment type="subcellular location">
    <subcellularLocation>
        <location evidence="2">Cytoplasm</location>
    </subcellularLocation>
</comment>